<evidence type="ECO:0000256" key="10">
    <source>
        <dbReference type="ARBA" id="ARBA00047890"/>
    </source>
</evidence>
<dbReference type="GO" id="GO:0008270">
    <property type="term" value="F:zinc ion binding"/>
    <property type="evidence" value="ECO:0007669"/>
    <property type="project" value="UniProtKB-UniRule"/>
</dbReference>
<dbReference type="HAMAP" id="MF_01633">
    <property type="entry name" value="QueC"/>
    <property type="match status" value="1"/>
</dbReference>
<comment type="caution">
    <text evidence="12">The sequence shown here is derived from an EMBL/GenBank/DDBJ whole genome shotgun (WGS) entry which is preliminary data.</text>
</comment>
<gene>
    <name evidence="11 12" type="primary">queC</name>
    <name evidence="12" type="ORF">C4617_05810</name>
</gene>
<keyword evidence="4 11" id="KW-0547">Nucleotide-binding</keyword>
<evidence type="ECO:0000256" key="9">
    <source>
        <dbReference type="ARBA" id="ARBA00039149"/>
    </source>
</evidence>
<dbReference type="SUPFAM" id="SSF52402">
    <property type="entry name" value="Adenine nucleotide alpha hydrolases-like"/>
    <property type="match status" value="1"/>
</dbReference>
<dbReference type="InterPro" id="IPR018317">
    <property type="entry name" value="QueC"/>
</dbReference>
<dbReference type="Gene3D" id="3.40.50.620">
    <property type="entry name" value="HUPs"/>
    <property type="match status" value="1"/>
</dbReference>
<evidence type="ECO:0000256" key="8">
    <source>
        <dbReference type="ARBA" id="ARBA00037993"/>
    </source>
</evidence>
<evidence type="ECO:0000256" key="2">
    <source>
        <dbReference type="ARBA" id="ARBA00022598"/>
    </source>
</evidence>
<comment type="catalytic activity">
    <reaction evidence="10 11">
        <text>7-carboxy-7-carbaguanine + NH4(+) + 2 ATP = 7-cyano-7-carbaguanine + 2 AMP + 2 diphosphate + 2 H(+)</text>
        <dbReference type="Rhea" id="RHEA:27982"/>
        <dbReference type="ChEBI" id="CHEBI:15378"/>
        <dbReference type="ChEBI" id="CHEBI:28938"/>
        <dbReference type="ChEBI" id="CHEBI:30616"/>
        <dbReference type="ChEBI" id="CHEBI:33019"/>
        <dbReference type="ChEBI" id="CHEBI:45075"/>
        <dbReference type="ChEBI" id="CHEBI:61036"/>
        <dbReference type="ChEBI" id="CHEBI:456215"/>
        <dbReference type="EC" id="6.3.4.20"/>
    </reaction>
</comment>
<comment type="cofactor">
    <cofactor evidence="11">
        <name>Zn(2+)</name>
        <dbReference type="ChEBI" id="CHEBI:29105"/>
    </cofactor>
    <text evidence="11">Binds 1 zinc ion per subunit.</text>
</comment>
<dbReference type="Pfam" id="PF06508">
    <property type="entry name" value="QueC"/>
    <property type="match status" value="1"/>
</dbReference>
<feature type="binding site" evidence="11">
    <location>
        <position position="224"/>
    </location>
    <ligand>
        <name>Zn(2+)</name>
        <dbReference type="ChEBI" id="CHEBI:29105"/>
    </ligand>
</feature>
<keyword evidence="3 11" id="KW-0479">Metal-binding</keyword>
<dbReference type="GO" id="GO:0008616">
    <property type="term" value="P:tRNA queuosine(34) biosynthetic process"/>
    <property type="evidence" value="ECO:0007669"/>
    <property type="project" value="UniProtKB-UniRule"/>
</dbReference>
<dbReference type="Proteomes" id="UP000240811">
    <property type="component" value="Unassembled WGS sequence"/>
</dbReference>
<feature type="binding site" evidence="11">
    <location>
        <begin position="15"/>
        <end position="25"/>
    </location>
    <ligand>
        <name>ATP</name>
        <dbReference type="ChEBI" id="CHEBI:30616"/>
    </ligand>
</feature>
<evidence type="ECO:0000313" key="12">
    <source>
        <dbReference type="EMBL" id="PTL86066.1"/>
    </source>
</evidence>
<dbReference type="PANTHER" id="PTHR42914:SF1">
    <property type="entry name" value="7-CYANO-7-DEAZAGUANINE SYNTHASE"/>
    <property type="match status" value="1"/>
</dbReference>
<keyword evidence="7 11" id="KW-0067">ATP-binding</keyword>
<name>A0A2T4VWB3_9HYPH</name>
<evidence type="ECO:0000256" key="4">
    <source>
        <dbReference type="ARBA" id="ARBA00022741"/>
    </source>
</evidence>
<evidence type="ECO:0000256" key="3">
    <source>
        <dbReference type="ARBA" id="ARBA00022723"/>
    </source>
</evidence>
<keyword evidence="2 11" id="KW-0436">Ligase</keyword>
<reference evidence="13" key="1">
    <citation type="submission" date="2018-02" db="EMBL/GenBank/DDBJ databases">
        <title>Genome sequence of Candidatus Liberibacter europaeus.</title>
        <authorList>
            <person name="Frampton R.A."/>
            <person name="Thompson S.M."/>
            <person name="David C."/>
            <person name="Addison S.M."/>
            <person name="Smith G.R."/>
        </authorList>
    </citation>
    <scope>NUCLEOTIDE SEQUENCE [LARGE SCALE GENOMIC DNA]</scope>
</reference>
<sequence length="241" mass="27364">MIDNIENKSSAILLFSGGQDSSTCLAWALNKFNRVETIGFDYGQRNKVELECRLRIRQKIIQLIPEWERSLGEDFILPITTIGEISNSSIIKNIEMKMNDNGLPNTFVPGRNIIFLVVAAALAYSRGIKNIVAGMCETDYSGYPDCRNNTIRAVELALNLGMEGDFTLHTPLMWLKKQQTWQMIQNIGGQNLIDLIVEESHTCYLGVRDKLHEWGYGCNSCKACQLRKKGWMEYKNTKNTS</sequence>
<dbReference type="EMBL" id="PSQJ01000014">
    <property type="protein sequence ID" value="PTL86066.1"/>
    <property type="molecule type" value="Genomic_DNA"/>
</dbReference>
<keyword evidence="6 11" id="KW-0862">Zinc</keyword>
<evidence type="ECO:0000256" key="11">
    <source>
        <dbReference type="HAMAP-Rule" id="MF_01633"/>
    </source>
</evidence>
<dbReference type="NCBIfam" id="TIGR00364">
    <property type="entry name" value="7-cyano-7-deazaguanine synthase QueC"/>
    <property type="match status" value="1"/>
</dbReference>
<evidence type="ECO:0000256" key="7">
    <source>
        <dbReference type="ARBA" id="ARBA00022840"/>
    </source>
</evidence>
<dbReference type="AlphaFoldDB" id="A0A2T4VWB3"/>
<dbReference type="CDD" id="cd01995">
    <property type="entry name" value="QueC-like"/>
    <property type="match status" value="1"/>
</dbReference>
<comment type="similarity">
    <text evidence="8 11">Belongs to the QueC family.</text>
</comment>
<evidence type="ECO:0000256" key="1">
    <source>
        <dbReference type="ARBA" id="ARBA00005061"/>
    </source>
</evidence>
<dbReference type="InterPro" id="IPR014729">
    <property type="entry name" value="Rossmann-like_a/b/a_fold"/>
</dbReference>
<dbReference type="UniPathway" id="UPA00391"/>
<organism evidence="12 13">
    <name type="scientific">Candidatus Liberibacter europaeus</name>
    <dbReference type="NCBI Taxonomy" id="744859"/>
    <lineage>
        <taxon>Bacteria</taxon>
        <taxon>Pseudomonadati</taxon>
        <taxon>Pseudomonadota</taxon>
        <taxon>Alphaproteobacteria</taxon>
        <taxon>Hyphomicrobiales</taxon>
        <taxon>Rhizobiaceae</taxon>
        <taxon>Liberibacter</taxon>
    </lineage>
</organism>
<dbReference type="GO" id="GO:0005524">
    <property type="term" value="F:ATP binding"/>
    <property type="evidence" value="ECO:0007669"/>
    <property type="project" value="UniProtKB-UniRule"/>
</dbReference>
<evidence type="ECO:0000256" key="5">
    <source>
        <dbReference type="ARBA" id="ARBA00022785"/>
    </source>
</evidence>
<dbReference type="GO" id="GO:0016879">
    <property type="term" value="F:ligase activity, forming carbon-nitrogen bonds"/>
    <property type="evidence" value="ECO:0007669"/>
    <property type="project" value="UniProtKB-UniRule"/>
</dbReference>
<comment type="pathway">
    <text evidence="1 11">Purine metabolism; 7-cyano-7-deazaguanine biosynthesis.</text>
</comment>
<feature type="binding site" evidence="11">
    <location>
        <position position="221"/>
    </location>
    <ligand>
        <name>Zn(2+)</name>
        <dbReference type="ChEBI" id="CHEBI:29105"/>
    </ligand>
</feature>
<evidence type="ECO:0000256" key="6">
    <source>
        <dbReference type="ARBA" id="ARBA00022833"/>
    </source>
</evidence>
<comment type="function">
    <text evidence="11">Catalyzes the ATP-dependent conversion of 7-carboxy-7-deazaguanine (CDG) to 7-cyano-7-deazaguanine (preQ(0)).</text>
</comment>
<protein>
    <recommendedName>
        <fullName evidence="9 11">7-cyano-7-deazaguanine synthase</fullName>
        <ecNumber evidence="9 11">6.3.4.20</ecNumber>
    </recommendedName>
    <alternativeName>
        <fullName evidence="11">7-cyano-7-carbaguanine synthase</fullName>
    </alternativeName>
    <alternativeName>
        <fullName evidence="11">PreQ(0) synthase</fullName>
    </alternativeName>
    <alternativeName>
        <fullName evidence="11">Queuosine biosynthesis protein QueC</fullName>
    </alternativeName>
</protein>
<dbReference type="PANTHER" id="PTHR42914">
    <property type="entry name" value="7-CYANO-7-DEAZAGUANINE SYNTHASE"/>
    <property type="match status" value="1"/>
</dbReference>
<feature type="binding site" evidence="11">
    <location>
        <position position="203"/>
    </location>
    <ligand>
        <name>Zn(2+)</name>
        <dbReference type="ChEBI" id="CHEBI:29105"/>
    </ligand>
</feature>
<evidence type="ECO:0000313" key="13">
    <source>
        <dbReference type="Proteomes" id="UP000240811"/>
    </source>
</evidence>
<proteinExistence type="inferred from homology"/>
<feature type="binding site" evidence="11">
    <location>
        <position position="218"/>
    </location>
    <ligand>
        <name>Zn(2+)</name>
        <dbReference type="ChEBI" id="CHEBI:29105"/>
    </ligand>
</feature>
<dbReference type="PIRSF" id="PIRSF006293">
    <property type="entry name" value="ExsB"/>
    <property type="match status" value="1"/>
</dbReference>
<dbReference type="EC" id="6.3.4.20" evidence="9 11"/>
<accession>A0A2T4VWB3</accession>
<keyword evidence="5 11" id="KW-0671">Queuosine biosynthesis</keyword>